<accession>A0AAV4S7A5</accession>
<evidence type="ECO:0000313" key="1">
    <source>
        <dbReference type="EMBL" id="GIY28302.1"/>
    </source>
</evidence>
<dbReference type="AlphaFoldDB" id="A0AAV4S7A5"/>
<sequence length="153" mass="16987">MGKNTSYYEGKASISAVGSSSLSALSPVPRKTGGIAHDRQNSTFAKVLLVMWESLQKSEGLERKQKVEMIFLRTCNALSLSDISFLQPSMIPAGTSPLHRFVFGWNMPLYWIPNMNGDYFQNCTELIDVSDTITAGYWETGHRIAEQSQIGFG</sequence>
<reference evidence="1 2" key="1">
    <citation type="submission" date="2021-06" db="EMBL/GenBank/DDBJ databases">
        <title>Caerostris darwini draft genome.</title>
        <authorList>
            <person name="Kono N."/>
            <person name="Arakawa K."/>
        </authorList>
    </citation>
    <scope>NUCLEOTIDE SEQUENCE [LARGE SCALE GENOMIC DNA]</scope>
</reference>
<gene>
    <name evidence="1" type="ORF">CDAR_542621</name>
</gene>
<organism evidence="1 2">
    <name type="scientific">Caerostris darwini</name>
    <dbReference type="NCBI Taxonomy" id="1538125"/>
    <lineage>
        <taxon>Eukaryota</taxon>
        <taxon>Metazoa</taxon>
        <taxon>Ecdysozoa</taxon>
        <taxon>Arthropoda</taxon>
        <taxon>Chelicerata</taxon>
        <taxon>Arachnida</taxon>
        <taxon>Araneae</taxon>
        <taxon>Araneomorphae</taxon>
        <taxon>Entelegynae</taxon>
        <taxon>Araneoidea</taxon>
        <taxon>Araneidae</taxon>
        <taxon>Caerostris</taxon>
    </lineage>
</organism>
<dbReference type="EMBL" id="BPLQ01007164">
    <property type="protein sequence ID" value="GIY28302.1"/>
    <property type="molecule type" value="Genomic_DNA"/>
</dbReference>
<keyword evidence="2" id="KW-1185">Reference proteome</keyword>
<comment type="caution">
    <text evidence="1">The sequence shown here is derived from an EMBL/GenBank/DDBJ whole genome shotgun (WGS) entry which is preliminary data.</text>
</comment>
<protein>
    <submittedName>
        <fullName evidence="1">Uncharacterized protein</fullName>
    </submittedName>
</protein>
<proteinExistence type="predicted"/>
<dbReference type="Proteomes" id="UP001054837">
    <property type="component" value="Unassembled WGS sequence"/>
</dbReference>
<name>A0AAV4S7A5_9ARAC</name>
<evidence type="ECO:0000313" key="2">
    <source>
        <dbReference type="Proteomes" id="UP001054837"/>
    </source>
</evidence>